<proteinExistence type="predicted"/>
<sequence>MNTTKTIDRLIETIVEDCKPEKIFLISHFEREENFSHPIQQIENTTKRVARYDVLILSNADRDYEALSAFVETRTSILGKVTALVYPMDSFNQLLAFGHPFPKSLLDQDCLIYDAGNIDFEPAGSIDLESHPYTGKRDYMRAMANAEEFLAACNLHIVRKWNEIAAFNLHQAAAQLYMACLLKATGLKFISDDITRLQRYSYWYAPEMGEILGCSQDTQTHLGQQLQKAFLHARYNPDYEIADPVLQILLAEVRKLFDLAIRLIKTPSI</sequence>
<organism evidence="1 2">
    <name type="scientific">Flavihumibacter fluminis</name>
    <dbReference type="NCBI Taxonomy" id="2909236"/>
    <lineage>
        <taxon>Bacteria</taxon>
        <taxon>Pseudomonadati</taxon>
        <taxon>Bacteroidota</taxon>
        <taxon>Chitinophagia</taxon>
        <taxon>Chitinophagales</taxon>
        <taxon>Chitinophagaceae</taxon>
        <taxon>Flavihumibacter</taxon>
    </lineage>
</organism>
<evidence type="ECO:0000313" key="1">
    <source>
        <dbReference type="EMBL" id="MCF1715395.1"/>
    </source>
</evidence>
<evidence type="ECO:0008006" key="3">
    <source>
        <dbReference type="Google" id="ProtNLM"/>
    </source>
</evidence>
<accession>A0ABS9BJJ5</accession>
<dbReference type="Gene3D" id="1.20.120.330">
    <property type="entry name" value="Nucleotidyltransferases domain 2"/>
    <property type="match status" value="1"/>
</dbReference>
<dbReference type="EMBL" id="JAKEVY010000003">
    <property type="protein sequence ID" value="MCF1715395.1"/>
    <property type="molecule type" value="Genomic_DNA"/>
</dbReference>
<comment type="caution">
    <text evidence="1">The sequence shown here is derived from an EMBL/GenBank/DDBJ whole genome shotgun (WGS) entry which is preliminary data.</text>
</comment>
<gene>
    <name evidence="1" type="ORF">L0U88_12230</name>
</gene>
<dbReference type="SUPFAM" id="SSF81593">
    <property type="entry name" value="Nucleotidyltransferase substrate binding subunit/domain"/>
    <property type="match status" value="1"/>
</dbReference>
<reference evidence="1 2" key="1">
    <citation type="submission" date="2022-01" db="EMBL/GenBank/DDBJ databases">
        <title>Flavihumibacter sp. nov., isolated from sediment of a river.</title>
        <authorList>
            <person name="Liu H."/>
        </authorList>
    </citation>
    <scope>NUCLEOTIDE SEQUENCE [LARGE SCALE GENOMIC DNA]</scope>
    <source>
        <strain evidence="1 2">RY-1</strain>
    </source>
</reference>
<keyword evidence="2" id="KW-1185">Reference proteome</keyword>
<dbReference type="RefSeq" id="WP_234866348.1">
    <property type="nucleotide sequence ID" value="NZ_JAKEVY010000003.1"/>
</dbReference>
<protein>
    <recommendedName>
        <fullName evidence="3">HEPN domain-containing protein</fullName>
    </recommendedName>
</protein>
<dbReference type="Proteomes" id="UP001200145">
    <property type="component" value="Unassembled WGS sequence"/>
</dbReference>
<evidence type="ECO:0000313" key="2">
    <source>
        <dbReference type="Proteomes" id="UP001200145"/>
    </source>
</evidence>
<name>A0ABS9BJJ5_9BACT</name>